<name>A0ABN7VUZ8_GIGMA</name>
<dbReference type="EMBL" id="CAJVQB010023233">
    <property type="protein sequence ID" value="CAG8801377.1"/>
    <property type="molecule type" value="Genomic_DNA"/>
</dbReference>
<comment type="caution">
    <text evidence="1">The sequence shown here is derived from an EMBL/GenBank/DDBJ whole genome shotgun (WGS) entry which is preliminary data.</text>
</comment>
<keyword evidence="2" id="KW-1185">Reference proteome</keyword>
<dbReference type="Proteomes" id="UP000789901">
    <property type="component" value="Unassembled WGS sequence"/>
</dbReference>
<proteinExistence type="predicted"/>
<sequence>MPDKRTLIGNSNKDGFDPNECGSDNQVFRCIFEQLDPNNSCSFPYFLGFLETENIALLKAAVTENNILASTEILEKEGLLFEKHSKALSLQDTQTLMLEYKKNENNFLETSINNTIKSAKLGSRILVSTKQYFSLILIQPCSKCNNNVNKSWNIVPIGFQNKSTIESAAGLAEGISRNAIQTSANSCTKEALQKCIEYTLLQDKKSLAVRFDCSWSYVQNENQTSRELIFQEIPSTRLAKNDKGDVKTIHQGNFDNSLRQIEHAILIEVLRQISLSLEETDLHLEICINNDLDSNKTLANISIKKKIQFHTFEDHIMHWFHRCIYSAILRKAAQDSFVLTEEETCIMQIEELIYYLQNDHTQYWSDVCWTKDNPEISLQEPTLCHSSNSQTNEFRKLLETIYLALYDQRIVTLYRTLQNEAFNRVKLVYVDKKIDY</sequence>
<organism evidence="1 2">
    <name type="scientific">Gigaspora margarita</name>
    <dbReference type="NCBI Taxonomy" id="4874"/>
    <lineage>
        <taxon>Eukaryota</taxon>
        <taxon>Fungi</taxon>
        <taxon>Fungi incertae sedis</taxon>
        <taxon>Mucoromycota</taxon>
        <taxon>Glomeromycotina</taxon>
        <taxon>Glomeromycetes</taxon>
        <taxon>Diversisporales</taxon>
        <taxon>Gigasporaceae</taxon>
        <taxon>Gigaspora</taxon>
    </lineage>
</organism>
<gene>
    <name evidence="1" type="ORF">GMARGA_LOCUS23174</name>
</gene>
<protein>
    <submittedName>
        <fullName evidence="1">18326_t:CDS:1</fullName>
    </submittedName>
</protein>
<evidence type="ECO:0000313" key="1">
    <source>
        <dbReference type="EMBL" id="CAG8801377.1"/>
    </source>
</evidence>
<evidence type="ECO:0000313" key="2">
    <source>
        <dbReference type="Proteomes" id="UP000789901"/>
    </source>
</evidence>
<accession>A0ABN7VUZ8</accession>
<reference evidence="1 2" key="1">
    <citation type="submission" date="2021-06" db="EMBL/GenBank/DDBJ databases">
        <authorList>
            <person name="Kallberg Y."/>
            <person name="Tangrot J."/>
            <person name="Rosling A."/>
        </authorList>
    </citation>
    <scope>NUCLEOTIDE SEQUENCE [LARGE SCALE GENOMIC DNA]</scope>
    <source>
        <strain evidence="1 2">120-4 pot B 10/14</strain>
    </source>
</reference>